<feature type="binding site" evidence="6">
    <location>
        <position position="493"/>
    </location>
    <ligand>
        <name>ATP</name>
        <dbReference type="ChEBI" id="CHEBI:30616"/>
    </ligand>
</feature>
<keyword evidence="3 6" id="KW-0067">ATP-binding</keyword>
<gene>
    <name evidence="6" type="primary">groEL</name>
    <name evidence="6" type="synonym">groL</name>
    <name evidence="10" type="ORF">A2160_00885</name>
</gene>
<dbReference type="EMBL" id="MEZK01000031">
    <property type="protein sequence ID" value="OGD61834.1"/>
    <property type="molecule type" value="Genomic_DNA"/>
</dbReference>
<organism evidence="10 11">
    <name type="scientific">Candidatus Beckwithbacteria bacterium RBG_13_42_9</name>
    <dbReference type="NCBI Taxonomy" id="1797457"/>
    <lineage>
        <taxon>Bacteria</taxon>
        <taxon>Candidatus Beckwithiibacteriota</taxon>
    </lineage>
</organism>
<comment type="subunit">
    <text evidence="6 8">Forms a cylinder of 14 subunits composed of two heptameric rings stacked back-to-back. Interacts with the co-chaperonin GroES.</text>
</comment>
<evidence type="ECO:0000256" key="6">
    <source>
        <dbReference type="HAMAP-Rule" id="MF_00600"/>
    </source>
</evidence>
<feature type="binding site" evidence="6">
    <location>
        <begin position="86"/>
        <end position="90"/>
    </location>
    <ligand>
        <name>ATP</name>
        <dbReference type="ChEBI" id="CHEBI:30616"/>
    </ligand>
</feature>
<name>A0A1F5E3H1_9BACT</name>
<dbReference type="InterPro" id="IPR018370">
    <property type="entry name" value="Chaperonin_Cpn60_CS"/>
</dbReference>
<dbReference type="GO" id="GO:0005524">
    <property type="term" value="F:ATP binding"/>
    <property type="evidence" value="ECO:0007669"/>
    <property type="project" value="UniProtKB-UniRule"/>
</dbReference>
<dbReference type="Gene3D" id="3.50.7.10">
    <property type="entry name" value="GroEL"/>
    <property type="match status" value="1"/>
</dbReference>
<comment type="function">
    <text evidence="6 8">Together with its co-chaperonin GroES, plays an essential role in assisting protein folding. The GroEL-GroES system forms a nano-cage that allows encapsulation of the non-native substrate proteins and provides a physical environment optimized to promote and accelerate protein folding.</text>
</comment>
<dbReference type="Gene3D" id="3.30.260.10">
    <property type="entry name" value="TCP-1-like chaperonin intermediate domain"/>
    <property type="match status" value="1"/>
</dbReference>
<dbReference type="GO" id="GO:0051082">
    <property type="term" value="F:unfolded protein binding"/>
    <property type="evidence" value="ECO:0007669"/>
    <property type="project" value="UniProtKB-UniRule"/>
</dbReference>
<dbReference type="InterPro" id="IPR027409">
    <property type="entry name" value="GroEL-like_apical_dom_sf"/>
</dbReference>
<feature type="compositionally biased region" description="Gly residues" evidence="9">
    <location>
        <begin position="531"/>
        <end position="547"/>
    </location>
</feature>
<dbReference type="SUPFAM" id="SSF52029">
    <property type="entry name" value="GroEL apical domain-like"/>
    <property type="match status" value="1"/>
</dbReference>
<feature type="binding site" evidence="6">
    <location>
        <begin position="29"/>
        <end position="32"/>
    </location>
    <ligand>
        <name>ATP</name>
        <dbReference type="ChEBI" id="CHEBI:30616"/>
    </ligand>
</feature>
<dbReference type="PROSITE" id="PS00296">
    <property type="entry name" value="CHAPERONINS_CPN60"/>
    <property type="match status" value="1"/>
</dbReference>
<comment type="caution">
    <text evidence="6">Lacks conserved residue(s) required for the propagation of feature annotation.</text>
</comment>
<dbReference type="NCBIfam" id="TIGR02348">
    <property type="entry name" value="GroEL"/>
    <property type="match status" value="1"/>
</dbReference>
<dbReference type="SUPFAM" id="SSF48592">
    <property type="entry name" value="GroEL equatorial domain-like"/>
    <property type="match status" value="1"/>
</dbReference>
<evidence type="ECO:0000313" key="10">
    <source>
        <dbReference type="EMBL" id="OGD61834.1"/>
    </source>
</evidence>
<dbReference type="AlphaFoldDB" id="A0A1F5E3H1"/>
<keyword evidence="4 6" id="KW-0143">Chaperone</keyword>
<evidence type="ECO:0000256" key="7">
    <source>
        <dbReference type="RuleBase" id="RU000418"/>
    </source>
</evidence>
<feature type="binding site" evidence="6">
    <location>
        <position position="413"/>
    </location>
    <ligand>
        <name>ATP</name>
        <dbReference type="ChEBI" id="CHEBI:30616"/>
    </ligand>
</feature>
<dbReference type="InterPro" id="IPR001844">
    <property type="entry name" value="Cpn60/GroEL"/>
</dbReference>
<dbReference type="SUPFAM" id="SSF54849">
    <property type="entry name" value="GroEL-intermediate domain like"/>
    <property type="match status" value="1"/>
</dbReference>
<sequence length="547" mass="58257">MAKQLLFGADARQKLLRGINVLSQAVVTTLGPRGRNVALDKKWGAPNVVHDGVTVAKEIELKDPFENMGAQLIKEAASKTNDDSGDGTTTATVLAQAIVAEGLKNITAGANPMILKRGLEKAMEAVVAEIKKQAKPIKGKDEILQVATISAQDERIGQLIADALEKVGKDGVVTVEDGRGLQMEIDYKEGMEFDKGYASPYFVTNTDSMEAEIEDPYILITDQKISAIADLLPFLENAVKVTKNLVIIADEIEGEALATLVVNKLRGAFNLVAVKAPGFGDRRKAMLEDIAILTGATLISEETGRKLDSVTLDDCGQADKIWADKENCRIIGGKGDKAAIKARVAAIRKELAASDSDFDKEKLQERLAKLSGGVAVINVGAATEIELNEKKERVKDAVEATKAAVEEGIVVGGGVTLIRALASLDKVQADNDEEKTGIDILRQALTQPLRWIAKNSGVDEGWIVRKVLSGKADYGFNALTNKFEALLAAGIVDPAKVTRTALQNAVSVATMVLTTEVLITDEPEKEEKALPGGGGMPDMSGMGGMGM</sequence>
<dbReference type="NCBIfam" id="NF009488">
    <property type="entry name" value="PRK12850.1"/>
    <property type="match status" value="1"/>
</dbReference>
<dbReference type="Pfam" id="PF00118">
    <property type="entry name" value="Cpn60_TCP1"/>
    <property type="match status" value="1"/>
</dbReference>
<evidence type="ECO:0000256" key="3">
    <source>
        <dbReference type="ARBA" id="ARBA00022840"/>
    </source>
</evidence>
<dbReference type="PRINTS" id="PR00298">
    <property type="entry name" value="CHAPERONIN60"/>
</dbReference>
<dbReference type="GO" id="GO:0140662">
    <property type="term" value="F:ATP-dependent protein folding chaperone"/>
    <property type="evidence" value="ECO:0007669"/>
    <property type="project" value="InterPro"/>
</dbReference>
<dbReference type="Proteomes" id="UP000177006">
    <property type="component" value="Unassembled WGS sequence"/>
</dbReference>
<dbReference type="CDD" id="cd03344">
    <property type="entry name" value="GroEL"/>
    <property type="match status" value="1"/>
</dbReference>
<evidence type="ECO:0000256" key="4">
    <source>
        <dbReference type="ARBA" id="ARBA00023186"/>
    </source>
</evidence>
<feature type="binding site" evidence="6">
    <location>
        <begin position="477"/>
        <end position="479"/>
    </location>
    <ligand>
        <name>ATP</name>
        <dbReference type="ChEBI" id="CHEBI:30616"/>
    </ligand>
</feature>
<dbReference type="HAMAP" id="MF_00600">
    <property type="entry name" value="CH60"/>
    <property type="match status" value="1"/>
</dbReference>
<comment type="similarity">
    <text evidence="1 6 7">Belongs to the chaperonin (HSP60) family.</text>
</comment>
<dbReference type="NCBIfam" id="NF009487">
    <property type="entry name" value="PRK12849.1"/>
    <property type="match status" value="1"/>
</dbReference>
<keyword evidence="5 6" id="KW-0413">Isomerase</keyword>
<feature type="region of interest" description="Disordered" evidence="9">
    <location>
        <begin position="524"/>
        <end position="547"/>
    </location>
</feature>
<dbReference type="InterPro" id="IPR002423">
    <property type="entry name" value="Cpn60/GroEL/TCP-1"/>
</dbReference>
<dbReference type="EC" id="5.6.1.7" evidence="6"/>
<dbReference type="PANTHER" id="PTHR45633">
    <property type="entry name" value="60 KDA HEAT SHOCK PROTEIN, MITOCHONDRIAL"/>
    <property type="match status" value="1"/>
</dbReference>
<comment type="subcellular location">
    <subcellularLocation>
        <location evidence="6">Cytoplasm</location>
    </subcellularLocation>
</comment>
<dbReference type="InterPro" id="IPR027413">
    <property type="entry name" value="GROEL-like_equatorial_sf"/>
</dbReference>
<proteinExistence type="inferred from homology"/>
<dbReference type="STRING" id="1797457.A2160_00885"/>
<protein>
    <recommendedName>
        <fullName evidence="6">Chaperonin GroEL</fullName>
        <ecNumber evidence="6">5.6.1.7</ecNumber>
    </recommendedName>
    <alternativeName>
        <fullName evidence="6">60 kDa chaperonin</fullName>
    </alternativeName>
    <alternativeName>
        <fullName evidence="6">Chaperonin-60</fullName>
        <shortName evidence="6">Cpn60</shortName>
    </alternativeName>
</protein>
<evidence type="ECO:0000256" key="8">
    <source>
        <dbReference type="RuleBase" id="RU000419"/>
    </source>
</evidence>
<accession>A0A1F5E3H1</accession>
<keyword evidence="6" id="KW-0963">Cytoplasm</keyword>
<evidence type="ECO:0000256" key="2">
    <source>
        <dbReference type="ARBA" id="ARBA00022741"/>
    </source>
</evidence>
<comment type="caution">
    <text evidence="10">The sequence shown here is derived from an EMBL/GenBank/DDBJ whole genome shotgun (WGS) entry which is preliminary data.</text>
</comment>
<dbReference type="NCBIfam" id="NF009489">
    <property type="entry name" value="PRK12851.1"/>
    <property type="match status" value="1"/>
</dbReference>
<dbReference type="InterPro" id="IPR027410">
    <property type="entry name" value="TCP-1-like_intermed_sf"/>
</dbReference>
<dbReference type="GO" id="GO:0042026">
    <property type="term" value="P:protein refolding"/>
    <property type="evidence" value="ECO:0007669"/>
    <property type="project" value="UniProtKB-UniRule"/>
</dbReference>
<evidence type="ECO:0000313" key="11">
    <source>
        <dbReference type="Proteomes" id="UP000177006"/>
    </source>
</evidence>
<reference evidence="10 11" key="1">
    <citation type="journal article" date="2016" name="Nat. Commun.">
        <title>Thousands of microbial genomes shed light on interconnected biogeochemical processes in an aquifer system.</title>
        <authorList>
            <person name="Anantharaman K."/>
            <person name="Brown C.T."/>
            <person name="Hug L.A."/>
            <person name="Sharon I."/>
            <person name="Castelle C.J."/>
            <person name="Probst A.J."/>
            <person name="Thomas B.C."/>
            <person name="Singh A."/>
            <person name="Wilkins M.J."/>
            <person name="Karaoz U."/>
            <person name="Brodie E.L."/>
            <person name="Williams K.H."/>
            <person name="Hubbard S.S."/>
            <person name="Banfield J.F."/>
        </authorList>
    </citation>
    <scope>NUCLEOTIDE SEQUENCE [LARGE SCALE GENOMIC DNA]</scope>
</reference>
<dbReference type="Gene3D" id="1.10.560.10">
    <property type="entry name" value="GroEL-like equatorial domain"/>
    <property type="match status" value="1"/>
</dbReference>
<dbReference type="NCBIfam" id="NF000592">
    <property type="entry name" value="PRK00013.1"/>
    <property type="match status" value="1"/>
</dbReference>
<dbReference type="FunFam" id="3.50.7.10:FF:000001">
    <property type="entry name" value="60 kDa chaperonin"/>
    <property type="match status" value="1"/>
</dbReference>
<keyword evidence="2 6" id="KW-0547">Nucleotide-binding</keyword>
<dbReference type="GO" id="GO:0005737">
    <property type="term" value="C:cytoplasm"/>
    <property type="evidence" value="ECO:0007669"/>
    <property type="project" value="UniProtKB-SubCell"/>
</dbReference>
<evidence type="ECO:0000256" key="5">
    <source>
        <dbReference type="ARBA" id="ARBA00023235"/>
    </source>
</evidence>
<evidence type="ECO:0000256" key="9">
    <source>
        <dbReference type="SAM" id="MobiDB-lite"/>
    </source>
</evidence>
<dbReference type="GO" id="GO:0016853">
    <property type="term" value="F:isomerase activity"/>
    <property type="evidence" value="ECO:0007669"/>
    <property type="project" value="UniProtKB-KW"/>
</dbReference>
<evidence type="ECO:0000256" key="1">
    <source>
        <dbReference type="ARBA" id="ARBA00006607"/>
    </source>
</evidence>